<feature type="region of interest" description="Disordered" evidence="1">
    <location>
        <begin position="312"/>
        <end position="357"/>
    </location>
</feature>
<dbReference type="CDD" id="cd14501">
    <property type="entry name" value="PFA-DSP"/>
    <property type="match status" value="1"/>
</dbReference>
<feature type="compositionally biased region" description="Basic and acidic residues" evidence="1">
    <location>
        <begin position="342"/>
        <end position="357"/>
    </location>
</feature>
<protein>
    <submittedName>
        <fullName evidence="2">Tyrosine phosphatase family, putative</fullName>
    </submittedName>
</protein>
<dbReference type="Gene3D" id="3.90.190.10">
    <property type="entry name" value="Protein tyrosine phosphatase superfamily"/>
    <property type="match status" value="1"/>
</dbReference>
<dbReference type="Proteomes" id="UP000515908">
    <property type="component" value="Chromosome 06"/>
</dbReference>
<dbReference type="InterPro" id="IPR029021">
    <property type="entry name" value="Prot-tyrosine_phosphatase-like"/>
</dbReference>
<evidence type="ECO:0000256" key="1">
    <source>
        <dbReference type="SAM" id="MobiDB-lite"/>
    </source>
</evidence>
<feature type="compositionally biased region" description="Basic and acidic residues" evidence="1">
    <location>
        <begin position="208"/>
        <end position="218"/>
    </location>
</feature>
<dbReference type="GO" id="GO:0005737">
    <property type="term" value="C:cytoplasm"/>
    <property type="evidence" value="ECO:0007669"/>
    <property type="project" value="TreeGrafter"/>
</dbReference>
<dbReference type="GO" id="GO:0016791">
    <property type="term" value="F:phosphatase activity"/>
    <property type="evidence" value="ECO:0007669"/>
    <property type="project" value="TreeGrafter"/>
</dbReference>
<feature type="region of interest" description="Disordered" evidence="1">
    <location>
        <begin position="208"/>
        <end position="270"/>
    </location>
</feature>
<dbReference type="InterPro" id="IPR004861">
    <property type="entry name" value="Siw14-like"/>
</dbReference>
<feature type="compositionally biased region" description="Low complexity" evidence="1">
    <location>
        <begin position="219"/>
        <end position="233"/>
    </location>
</feature>
<evidence type="ECO:0000313" key="3">
    <source>
        <dbReference type="Proteomes" id="UP000515908"/>
    </source>
</evidence>
<dbReference type="SUPFAM" id="SSF52799">
    <property type="entry name" value="(Phosphotyrosine protein) phosphatases II"/>
    <property type="match status" value="1"/>
</dbReference>
<dbReference type="AlphaFoldDB" id="A0A7G2CBM4"/>
<dbReference type="VEuPathDB" id="TriTrypDB:ADEAN_000379900"/>
<proteinExistence type="predicted"/>
<dbReference type="EMBL" id="LR877150">
    <property type="protein sequence ID" value="CAD2216337.1"/>
    <property type="molecule type" value="Genomic_DNA"/>
</dbReference>
<dbReference type="PANTHER" id="PTHR31126">
    <property type="entry name" value="TYROSINE-PROTEIN PHOSPHATASE"/>
    <property type="match status" value="1"/>
</dbReference>
<organism evidence="2 3">
    <name type="scientific">Angomonas deanei</name>
    <dbReference type="NCBI Taxonomy" id="59799"/>
    <lineage>
        <taxon>Eukaryota</taxon>
        <taxon>Discoba</taxon>
        <taxon>Euglenozoa</taxon>
        <taxon>Kinetoplastea</taxon>
        <taxon>Metakinetoplastina</taxon>
        <taxon>Trypanosomatida</taxon>
        <taxon>Trypanosomatidae</taxon>
        <taxon>Strigomonadinae</taxon>
        <taxon>Angomonas</taxon>
    </lineage>
</organism>
<dbReference type="Pfam" id="PF03162">
    <property type="entry name" value="Y_phosphatase2"/>
    <property type="match status" value="1"/>
</dbReference>
<dbReference type="PANTHER" id="PTHR31126:SF58">
    <property type="entry name" value="TYROSINE PHOSPHATASE"/>
    <property type="match status" value="1"/>
</dbReference>
<keyword evidence="3" id="KW-1185">Reference proteome</keyword>
<reference evidence="2 3" key="1">
    <citation type="submission" date="2020-08" db="EMBL/GenBank/DDBJ databases">
        <authorList>
            <person name="Newling K."/>
            <person name="Davey J."/>
            <person name="Forrester S."/>
        </authorList>
    </citation>
    <scope>NUCLEOTIDE SEQUENCE [LARGE SCALE GENOMIC DNA]</scope>
    <source>
        <strain evidence="3">Crithidia deanei Carvalho (ATCC PRA-265)</strain>
    </source>
</reference>
<sequence>MSKKPPSTLLVPPDNFALVESNIYRSAYPTSESIPFLRQKGIKTIALLSIEILAPSVMRQLDGKNSDDTPLSEIRLVEVADIRNWFSDSINGLEEFCQKDVYTALHIAIDTRWHPVLFACPTGEVQTSVVVGCFRRMQHWSLSAIYQECELFANYCPTVRPSILTFITEFNASTVSAADMRYRGRILLAKLKNTKEVLLIQHKKKEKELRKHVPRNSDSEASSSSGSSVVVGESSDEESGTESSPPPTGIKSTGRRPPSSWRTAKTANKRPAANQWLAPWFVRAQSFETNYDEYLVAVKEKMAAHPAAANLAFPSTSSDSKDASPPPFVRYAGVRNPPTLDSRSKYTKESIVDDDKD</sequence>
<accession>A0A7G2CBM4</accession>
<gene>
    <name evidence="2" type="ORF">ADEAN_000379900</name>
</gene>
<evidence type="ECO:0000313" key="2">
    <source>
        <dbReference type="EMBL" id="CAD2216337.1"/>
    </source>
</evidence>
<name>A0A7G2CBM4_9TRYP</name>